<organism evidence="2 3">
    <name type="scientific">Cyclocybe aegerita</name>
    <name type="common">Black poplar mushroom</name>
    <name type="synonym">Agrocybe aegerita</name>
    <dbReference type="NCBI Taxonomy" id="1973307"/>
    <lineage>
        <taxon>Eukaryota</taxon>
        <taxon>Fungi</taxon>
        <taxon>Dikarya</taxon>
        <taxon>Basidiomycota</taxon>
        <taxon>Agaricomycotina</taxon>
        <taxon>Agaricomycetes</taxon>
        <taxon>Agaricomycetidae</taxon>
        <taxon>Agaricales</taxon>
        <taxon>Agaricineae</taxon>
        <taxon>Bolbitiaceae</taxon>
        <taxon>Cyclocybe</taxon>
    </lineage>
</organism>
<feature type="signal peptide" evidence="1">
    <location>
        <begin position="1"/>
        <end position="20"/>
    </location>
</feature>
<dbReference type="Pfam" id="PF12296">
    <property type="entry name" value="HsbA"/>
    <property type="match status" value="1"/>
</dbReference>
<sequence>MVRIAAPAVFLLSVVSATFASPLKRAVADVLEDIADISARVTNLDNLITAYPLTGGTLLAALNIHNSAVALITSLQSATEERIATGPVGVEDGTTILNAVAATEPTIQHALVEIVVKRPAFQALPIGGLPALILQDLNNLKTSTAAFSNSLIDNGPAELEADGIALRDGILAGFDTAIAAYS</sequence>
<reference evidence="2 3" key="1">
    <citation type="submission" date="2020-01" db="EMBL/GenBank/DDBJ databases">
        <authorList>
            <person name="Gupta K D."/>
        </authorList>
    </citation>
    <scope>NUCLEOTIDE SEQUENCE [LARGE SCALE GENOMIC DNA]</scope>
</reference>
<accession>A0A8S0W3F6</accession>
<evidence type="ECO:0000256" key="1">
    <source>
        <dbReference type="SAM" id="SignalP"/>
    </source>
</evidence>
<keyword evidence="1" id="KW-0732">Signal</keyword>
<comment type="caution">
    <text evidence="2">The sequence shown here is derived from an EMBL/GenBank/DDBJ whole genome shotgun (WGS) entry which is preliminary data.</text>
</comment>
<dbReference type="EMBL" id="CACVBS010000068">
    <property type="protein sequence ID" value="CAA7268665.1"/>
    <property type="molecule type" value="Genomic_DNA"/>
</dbReference>
<feature type="chain" id="PRO_5035924477" description="Hydrophobic surface binding protein" evidence="1">
    <location>
        <begin position="21"/>
        <end position="182"/>
    </location>
</feature>
<name>A0A8S0W3F6_CYCAE</name>
<dbReference type="InterPro" id="IPR021054">
    <property type="entry name" value="Cell_wall_mannoprotein_1"/>
</dbReference>
<dbReference type="PANTHER" id="PTHR38123">
    <property type="entry name" value="CELL WALL SERINE-THREONINE-RICH GALACTOMANNOPROTEIN MP1 (AFU_ORTHOLOGUE AFUA_4G03240)"/>
    <property type="match status" value="1"/>
</dbReference>
<dbReference type="PANTHER" id="PTHR38123:SF1">
    <property type="entry name" value="HYDROPHOBIC SURFACE BINDING PROTEIN"/>
    <property type="match status" value="1"/>
</dbReference>
<dbReference type="OrthoDB" id="3485059at2759"/>
<evidence type="ECO:0000313" key="3">
    <source>
        <dbReference type="Proteomes" id="UP000467700"/>
    </source>
</evidence>
<dbReference type="Proteomes" id="UP000467700">
    <property type="component" value="Unassembled WGS sequence"/>
</dbReference>
<keyword evidence="3" id="KW-1185">Reference proteome</keyword>
<protein>
    <recommendedName>
        <fullName evidence="4">Hydrophobic surface binding protein</fullName>
    </recommendedName>
</protein>
<dbReference type="AlphaFoldDB" id="A0A8S0W3F6"/>
<proteinExistence type="predicted"/>
<dbReference type="Gene3D" id="1.20.1280.140">
    <property type="match status" value="1"/>
</dbReference>
<dbReference type="GO" id="GO:0005576">
    <property type="term" value="C:extracellular region"/>
    <property type="evidence" value="ECO:0007669"/>
    <property type="project" value="TreeGrafter"/>
</dbReference>
<evidence type="ECO:0008006" key="4">
    <source>
        <dbReference type="Google" id="ProtNLM"/>
    </source>
</evidence>
<gene>
    <name evidence="2" type="ORF">AAE3_LOCUS10842</name>
</gene>
<evidence type="ECO:0000313" key="2">
    <source>
        <dbReference type="EMBL" id="CAA7268665.1"/>
    </source>
</evidence>